<reference evidence="1" key="1">
    <citation type="submission" date="2023-04" db="EMBL/GenBank/DDBJ databases">
        <authorList>
            <person name="Vijverberg K."/>
            <person name="Xiong W."/>
            <person name="Schranz E."/>
        </authorList>
    </citation>
    <scope>NUCLEOTIDE SEQUENCE</scope>
</reference>
<evidence type="ECO:0000313" key="2">
    <source>
        <dbReference type="Proteomes" id="UP001177003"/>
    </source>
</evidence>
<keyword evidence="2" id="KW-1185">Reference proteome</keyword>
<sequence>MTGPIPISWALGRMLNISTRSWAVGPPVLAVAPFVKIGMHLEVKFVSWCSKDAPILKFKIMGYKNERRVGVVSIGLLEFEISFFILPNSILLVSPSLVIPCSILVNIDMT</sequence>
<protein>
    <submittedName>
        <fullName evidence="1">Uncharacterized protein</fullName>
    </submittedName>
</protein>
<accession>A0AA35ZSX4</accession>
<name>A0AA35ZSX4_LACSI</name>
<dbReference type="Proteomes" id="UP001177003">
    <property type="component" value="Chromosome 8"/>
</dbReference>
<dbReference type="EMBL" id="OX465084">
    <property type="protein sequence ID" value="CAI9297112.1"/>
    <property type="molecule type" value="Genomic_DNA"/>
</dbReference>
<organism evidence="1 2">
    <name type="scientific">Lactuca saligna</name>
    <name type="common">Willowleaf lettuce</name>
    <dbReference type="NCBI Taxonomy" id="75948"/>
    <lineage>
        <taxon>Eukaryota</taxon>
        <taxon>Viridiplantae</taxon>
        <taxon>Streptophyta</taxon>
        <taxon>Embryophyta</taxon>
        <taxon>Tracheophyta</taxon>
        <taxon>Spermatophyta</taxon>
        <taxon>Magnoliopsida</taxon>
        <taxon>eudicotyledons</taxon>
        <taxon>Gunneridae</taxon>
        <taxon>Pentapetalae</taxon>
        <taxon>asterids</taxon>
        <taxon>campanulids</taxon>
        <taxon>Asterales</taxon>
        <taxon>Asteraceae</taxon>
        <taxon>Cichorioideae</taxon>
        <taxon>Cichorieae</taxon>
        <taxon>Lactucinae</taxon>
        <taxon>Lactuca</taxon>
    </lineage>
</organism>
<proteinExistence type="predicted"/>
<gene>
    <name evidence="1" type="ORF">LSALG_LOCUS35951</name>
</gene>
<evidence type="ECO:0000313" key="1">
    <source>
        <dbReference type="EMBL" id="CAI9297112.1"/>
    </source>
</evidence>
<dbReference type="AlphaFoldDB" id="A0AA35ZSX4"/>